<keyword evidence="4 6" id="KW-1133">Transmembrane helix</keyword>
<evidence type="ECO:0000256" key="4">
    <source>
        <dbReference type="ARBA" id="ARBA00022989"/>
    </source>
</evidence>
<name>A0A3E4QUX8_9ACTN</name>
<evidence type="ECO:0000256" key="6">
    <source>
        <dbReference type="SAM" id="Phobius"/>
    </source>
</evidence>
<dbReference type="AlphaFoldDB" id="A0A3E4QUX8"/>
<evidence type="ECO:0000256" key="3">
    <source>
        <dbReference type="ARBA" id="ARBA00022692"/>
    </source>
</evidence>
<proteinExistence type="inferred from homology"/>
<reference evidence="8 9" key="1">
    <citation type="submission" date="2018-08" db="EMBL/GenBank/DDBJ databases">
        <title>A genome reference for cultivated species of the human gut microbiota.</title>
        <authorList>
            <person name="Zou Y."/>
            <person name="Xue W."/>
            <person name="Luo G."/>
        </authorList>
    </citation>
    <scope>NUCLEOTIDE SEQUENCE [LARGE SCALE GENOMIC DNA]</scope>
    <source>
        <strain evidence="8 9">TF08-14</strain>
    </source>
</reference>
<evidence type="ECO:0000259" key="7">
    <source>
        <dbReference type="Pfam" id="PF04138"/>
    </source>
</evidence>
<sequence>MRNLITQIMKFGVVGVIAFVIDYGVMVLLTEVFSIPPVASATVSFIVSVVFNYLASMKYVFSHKSDMSRKREFAIFIALSVAGLLINDAIMWAGTEIASIDYRIVKIAATAIVMVWNFITRKIFLDGGDAGGDAQKQ</sequence>
<dbReference type="PANTHER" id="PTHR38459:SF1">
    <property type="entry name" value="PROPHAGE BACTOPRENOL-LINKED GLUCOSE TRANSLOCASE HOMOLOG"/>
    <property type="match status" value="1"/>
</dbReference>
<evidence type="ECO:0000313" key="8">
    <source>
        <dbReference type="EMBL" id="RGL10778.1"/>
    </source>
</evidence>
<feature type="transmembrane region" description="Helical" evidence="6">
    <location>
        <begin position="12"/>
        <end position="35"/>
    </location>
</feature>
<dbReference type="Proteomes" id="UP000260943">
    <property type="component" value="Unassembled WGS sequence"/>
</dbReference>
<dbReference type="GO" id="GO:0000271">
    <property type="term" value="P:polysaccharide biosynthetic process"/>
    <property type="evidence" value="ECO:0007669"/>
    <property type="project" value="InterPro"/>
</dbReference>
<dbReference type="PANTHER" id="PTHR38459">
    <property type="entry name" value="PROPHAGE BACTOPRENOL-LINKED GLUCOSE TRANSLOCASE HOMOLOG"/>
    <property type="match status" value="1"/>
</dbReference>
<protein>
    <submittedName>
        <fullName evidence="8">GtrA family protein</fullName>
    </submittedName>
</protein>
<accession>A0A3E4QUX8</accession>
<feature type="transmembrane region" description="Helical" evidence="6">
    <location>
        <begin position="100"/>
        <end position="119"/>
    </location>
</feature>
<evidence type="ECO:0000256" key="1">
    <source>
        <dbReference type="ARBA" id="ARBA00004141"/>
    </source>
</evidence>
<organism evidence="8 9">
    <name type="scientific">Collinsella tanakaei</name>
    <dbReference type="NCBI Taxonomy" id="626935"/>
    <lineage>
        <taxon>Bacteria</taxon>
        <taxon>Bacillati</taxon>
        <taxon>Actinomycetota</taxon>
        <taxon>Coriobacteriia</taxon>
        <taxon>Coriobacteriales</taxon>
        <taxon>Coriobacteriaceae</taxon>
        <taxon>Collinsella</taxon>
    </lineage>
</organism>
<feature type="transmembrane region" description="Helical" evidence="6">
    <location>
        <begin position="73"/>
        <end position="94"/>
    </location>
</feature>
<dbReference type="Pfam" id="PF04138">
    <property type="entry name" value="GtrA_DPMS_TM"/>
    <property type="match status" value="1"/>
</dbReference>
<evidence type="ECO:0000256" key="5">
    <source>
        <dbReference type="ARBA" id="ARBA00023136"/>
    </source>
</evidence>
<comment type="similarity">
    <text evidence="2">Belongs to the GtrA family.</text>
</comment>
<feature type="domain" description="GtrA/DPMS transmembrane" evidence="7">
    <location>
        <begin position="10"/>
        <end position="124"/>
    </location>
</feature>
<dbReference type="EMBL" id="QSRJ01000004">
    <property type="protein sequence ID" value="RGL10778.1"/>
    <property type="molecule type" value="Genomic_DNA"/>
</dbReference>
<gene>
    <name evidence="8" type="ORF">DXC81_04740</name>
</gene>
<evidence type="ECO:0000313" key="9">
    <source>
        <dbReference type="Proteomes" id="UP000260943"/>
    </source>
</evidence>
<feature type="transmembrane region" description="Helical" evidence="6">
    <location>
        <begin position="41"/>
        <end position="61"/>
    </location>
</feature>
<dbReference type="RefSeq" id="WP_117679405.1">
    <property type="nucleotide sequence ID" value="NZ_CAJJKC010000002.1"/>
</dbReference>
<dbReference type="InterPro" id="IPR051401">
    <property type="entry name" value="GtrA_CellWall_Glycosyl"/>
</dbReference>
<keyword evidence="5 6" id="KW-0472">Membrane</keyword>
<dbReference type="GO" id="GO:0005886">
    <property type="term" value="C:plasma membrane"/>
    <property type="evidence" value="ECO:0007669"/>
    <property type="project" value="TreeGrafter"/>
</dbReference>
<evidence type="ECO:0000256" key="2">
    <source>
        <dbReference type="ARBA" id="ARBA00009399"/>
    </source>
</evidence>
<comment type="subcellular location">
    <subcellularLocation>
        <location evidence="1">Membrane</location>
        <topology evidence="1">Multi-pass membrane protein</topology>
    </subcellularLocation>
</comment>
<dbReference type="InterPro" id="IPR007267">
    <property type="entry name" value="GtrA_DPMS_TM"/>
</dbReference>
<keyword evidence="3 6" id="KW-0812">Transmembrane</keyword>
<comment type="caution">
    <text evidence="8">The sequence shown here is derived from an EMBL/GenBank/DDBJ whole genome shotgun (WGS) entry which is preliminary data.</text>
</comment>